<feature type="region of interest" description="Disordered" evidence="5">
    <location>
        <begin position="102"/>
        <end position="127"/>
    </location>
</feature>
<dbReference type="PIRSF" id="PIRSF002191">
    <property type="entry name" value="Ribosomal_L19"/>
    <property type="match status" value="1"/>
</dbReference>
<dbReference type="InterPro" id="IPR008991">
    <property type="entry name" value="Translation_prot_SH3-like_sf"/>
</dbReference>
<reference evidence="6 7" key="1">
    <citation type="journal article" date="2016" name="Nat. Commun.">
        <title>Thousands of microbial genomes shed light on interconnected biogeochemical processes in an aquifer system.</title>
        <authorList>
            <person name="Anantharaman K."/>
            <person name="Brown C.T."/>
            <person name="Hug L.A."/>
            <person name="Sharon I."/>
            <person name="Castelle C.J."/>
            <person name="Probst A.J."/>
            <person name="Thomas B.C."/>
            <person name="Singh A."/>
            <person name="Wilkins M.J."/>
            <person name="Karaoz U."/>
            <person name="Brodie E.L."/>
            <person name="Williams K.H."/>
            <person name="Hubbard S.S."/>
            <person name="Banfield J.F."/>
        </authorList>
    </citation>
    <scope>NUCLEOTIDE SEQUENCE [LARGE SCALE GENOMIC DNA]</scope>
</reference>
<accession>A0A1G1VDE7</accession>
<dbReference type="GO" id="GO:0006412">
    <property type="term" value="P:translation"/>
    <property type="evidence" value="ECO:0007669"/>
    <property type="project" value="InterPro"/>
</dbReference>
<protein>
    <recommendedName>
        <fullName evidence="4">50S ribosomal protein L19</fullName>
    </recommendedName>
</protein>
<gene>
    <name evidence="6" type="ORF">A3A77_01455</name>
</gene>
<evidence type="ECO:0000313" key="6">
    <source>
        <dbReference type="EMBL" id="OGY13222.1"/>
    </source>
</evidence>
<dbReference type="InterPro" id="IPR038657">
    <property type="entry name" value="Ribosomal_bL19_sf"/>
</dbReference>
<evidence type="ECO:0000256" key="3">
    <source>
        <dbReference type="ARBA" id="ARBA00023274"/>
    </source>
</evidence>
<feature type="compositionally biased region" description="Basic residues" evidence="5">
    <location>
        <begin position="117"/>
        <end position="127"/>
    </location>
</feature>
<dbReference type="InterPro" id="IPR001857">
    <property type="entry name" value="Ribosomal_bL19"/>
</dbReference>
<name>A0A1G1VDE7_9BACT</name>
<evidence type="ECO:0000256" key="5">
    <source>
        <dbReference type="SAM" id="MobiDB-lite"/>
    </source>
</evidence>
<dbReference type="Proteomes" id="UP000178659">
    <property type="component" value="Unassembled WGS sequence"/>
</dbReference>
<dbReference type="PRINTS" id="PR00061">
    <property type="entry name" value="RIBOSOMALL19"/>
</dbReference>
<comment type="function">
    <text evidence="4">This protein is located at the 30S-50S ribosomal subunit interface and may play a role in the structure and function of the aminoacyl-tRNA binding site.</text>
</comment>
<keyword evidence="2 6" id="KW-0689">Ribosomal protein</keyword>
<proteinExistence type="inferred from homology"/>
<evidence type="ECO:0000256" key="4">
    <source>
        <dbReference type="RuleBase" id="RU000559"/>
    </source>
</evidence>
<evidence type="ECO:0000313" key="7">
    <source>
        <dbReference type="Proteomes" id="UP000178659"/>
    </source>
</evidence>
<dbReference type="Pfam" id="PF01245">
    <property type="entry name" value="Ribosomal_L19"/>
    <property type="match status" value="1"/>
</dbReference>
<organism evidence="6 7">
    <name type="scientific">Candidatus Blackburnbacteria bacterium RIFCSPLOWO2_01_FULL_40_20</name>
    <dbReference type="NCBI Taxonomy" id="1797519"/>
    <lineage>
        <taxon>Bacteria</taxon>
        <taxon>Candidatus Blackburniibacteriota</taxon>
    </lineage>
</organism>
<comment type="caution">
    <text evidence="6">The sequence shown here is derived from an EMBL/GenBank/DDBJ whole genome shotgun (WGS) entry which is preliminary data.</text>
</comment>
<dbReference type="PANTHER" id="PTHR15680:SF9">
    <property type="entry name" value="LARGE RIBOSOMAL SUBUNIT PROTEIN BL19M"/>
    <property type="match status" value="1"/>
</dbReference>
<dbReference type="GO" id="GO:0022625">
    <property type="term" value="C:cytosolic large ribosomal subunit"/>
    <property type="evidence" value="ECO:0007669"/>
    <property type="project" value="TreeGrafter"/>
</dbReference>
<comment type="similarity">
    <text evidence="1 4">Belongs to the bacterial ribosomal protein bL19 family.</text>
</comment>
<keyword evidence="3 4" id="KW-0687">Ribonucleoprotein</keyword>
<dbReference type="SUPFAM" id="SSF50104">
    <property type="entry name" value="Translation proteins SH3-like domain"/>
    <property type="match status" value="1"/>
</dbReference>
<evidence type="ECO:0000256" key="1">
    <source>
        <dbReference type="ARBA" id="ARBA00005781"/>
    </source>
</evidence>
<dbReference type="NCBIfam" id="TIGR01024">
    <property type="entry name" value="rplS_bact"/>
    <property type="match status" value="1"/>
</dbReference>
<dbReference type="AlphaFoldDB" id="A0A1G1VDE7"/>
<dbReference type="EMBL" id="MHCC01000018">
    <property type="protein sequence ID" value="OGY13222.1"/>
    <property type="molecule type" value="Genomic_DNA"/>
</dbReference>
<evidence type="ECO:0000256" key="2">
    <source>
        <dbReference type="ARBA" id="ARBA00022980"/>
    </source>
</evidence>
<sequence length="127" mass="14503">MALSAILNGQEFHVGDTVRVHQRIQEDNKTRIQVFEGTVLAIRGKESGKMYTVRRIGAGSVAIERIFPMDSPSVEKIEVKAQGHVRRSKLYYLRNKTQRELAEITRRKTTQKSISKPAKKATRPKKK</sequence>
<dbReference type="PANTHER" id="PTHR15680">
    <property type="entry name" value="RIBOSOMAL PROTEIN L19"/>
    <property type="match status" value="1"/>
</dbReference>
<dbReference type="Gene3D" id="2.30.30.790">
    <property type="match status" value="1"/>
</dbReference>
<dbReference type="GO" id="GO:0003735">
    <property type="term" value="F:structural constituent of ribosome"/>
    <property type="evidence" value="ECO:0007669"/>
    <property type="project" value="InterPro"/>
</dbReference>